<dbReference type="InterPro" id="IPR000219">
    <property type="entry name" value="DH_dom"/>
</dbReference>
<dbReference type="Proteomes" id="UP000030151">
    <property type="component" value="Unassembled WGS sequence"/>
</dbReference>
<dbReference type="PANTHER" id="PTHR45818:SF3">
    <property type="entry name" value="PROTEIN VAV"/>
    <property type="match status" value="1"/>
</dbReference>
<evidence type="ECO:0000313" key="4">
    <source>
        <dbReference type="Proteomes" id="UP000030151"/>
    </source>
</evidence>
<sequence>MAIAVSTFYTPRASVDGFQSTNPIPPIVGKHTNSLTFSHFSTYAGQVYDGLSQRRRQIKSLLSNDGIENKAQVSHGFLHRRIDPIPPNSISQISDMPDIETEKNIRPRSPFRKWMVSIQKRNQHGLSPRQLPSRDLPDWLWGTGEGHSTSQPCYSIRAKNSSGSSFNFVSAVRSASVSLTELSTMTRSKANTAISRCASQVDHGTDVLTEPKQSEDVTIGRPIKLDPDALDRAVKRRRILDELVHTEEDYISDIRLLLNVWQNTNDATRYSNESTRFMLRCWCRFLPHIMAYGNRSTGISPTSYSCMKNSWTSFSAPSQIRGSKNLVISKVLPEYQTNRSMIGRKSSVVTEEPTFTAVGQSWKLLSYVQNHKLLLKFPKSLRDSRFFIYKEYGAKYEMMVQETASVYDTLPDWDWNQKGLEALSALLSTRSCALRNTNRAATMKDLLVKVRPMSRTRKPIQRICRYPLIFGELLKYTPVADCPNAHMAAESVLARFREATTEINQVTNDPQMRNTLSRSWLLQDRLVFPNRSFDSVSKDRVRSFGHVRLCGTLHVCWQTPDGVDGQYLICILYPDVLCLACAGKVDPIYTIKACINVHEVKIEEADNGRGERNLIAISTIGLQCHTAPFSWKLVFECHHQLFEIIMTACAPKEEVEWRARLSSPLAQCKIGVATTLTFLDLNIKSLGVVTSKSGELSIRRATTICPKPALYQVIIKYTSGVRQTSGHGSTSLNIHRSHSLLAAKTRVSFLAPPRSERARLEIILADVWSQEILPFSGMSGRSRSERLVRTSASTVIRKLSVASIASSFAKRASGLRQRMSLEDTFRPVGLQTTPSEVADPGSTSNSENRMSDLEKHKASTAAAKRSLSQEEIQGTTKKRSGMSGHGFRGMFS</sequence>
<feature type="region of interest" description="Disordered" evidence="1">
    <location>
        <begin position="824"/>
        <end position="892"/>
    </location>
</feature>
<dbReference type="OrthoDB" id="8059989at2759"/>
<proteinExistence type="predicted"/>
<protein>
    <submittedName>
        <fullName evidence="3">RhoGEF domain protein</fullName>
    </submittedName>
</protein>
<organism evidence="3 4">
    <name type="scientific">Metarhizium robertsii</name>
    <dbReference type="NCBI Taxonomy" id="568076"/>
    <lineage>
        <taxon>Eukaryota</taxon>
        <taxon>Fungi</taxon>
        <taxon>Dikarya</taxon>
        <taxon>Ascomycota</taxon>
        <taxon>Pezizomycotina</taxon>
        <taxon>Sordariomycetes</taxon>
        <taxon>Hypocreomycetidae</taxon>
        <taxon>Hypocreales</taxon>
        <taxon>Clavicipitaceae</taxon>
        <taxon>Metarhizium</taxon>
    </lineage>
</organism>
<dbReference type="InterPro" id="IPR035899">
    <property type="entry name" value="DBL_dom_sf"/>
</dbReference>
<dbReference type="PROSITE" id="PS50010">
    <property type="entry name" value="DH_2"/>
    <property type="match status" value="1"/>
</dbReference>
<evidence type="ECO:0000313" key="3">
    <source>
        <dbReference type="EMBL" id="EXV00736.1"/>
    </source>
</evidence>
<name>A0A0A1UUP0_9HYPO</name>
<dbReference type="GO" id="GO:0005737">
    <property type="term" value="C:cytoplasm"/>
    <property type="evidence" value="ECO:0007669"/>
    <property type="project" value="TreeGrafter"/>
</dbReference>
<dbReference type="HOGENOM" id="CLU_010210_2_1_1"/>
<gene>
    <name evidence="3" type="ORF">X797_006144</name>
</gene>
<dbReference type="GO" id="GO:0005085">
    <property type="term" value="F:guanyl-nucleotide exchange factor activity"/>
    <property type="evidence" value="ECO:0007669"/>
    <property type="project" value="InterPro"/>
</dbReference>
<accession>A0A0A1UUP0</accession>
<feature type="compositionally biased region" description="Polar residues" evidence="1">
    <location>
        <begin position="830"/>
        <end position="848"/>
    </location>
</feature>
<comment type="caution">
    <text evidence="3">The sequence shown here is derived from an EMBL/GenBank/DDBJ whole genome shotgun (WGS) entry which is preliminary data.</text>
</comment>
<dbReference type="Gene3D" id="1.20.900.10">
    <property type="entry name" value="Dbl homology (DH) domain"/>
    <property type="match status" value="1"/>
</dbReference>
<dbReference type="SUPFAM" id="SSF48065">
    <property type="entry name" value="DBL homology domain (DH-domain)"/>
    <property type="match status" value="1"/>
</dbReference>
<evidence type="ECO:0000256" key="1">
    <source>
        <dbReference type="SAM" id="MobiDB-lite"/>
    </source>
</evidence>
<evidence type="ECO:0000259" key="2">
    <source>
        <dbReference type="PROSITE" id="PS50010"/>
    </source>
</evidence>
<dbReference type="PANTHER" id="PTHR45818">
    <property type="entry name" value="PROTEIN VAV"/>
    <property type="match status" value="1"/>
</dbReference>
<reference evidence="3 4" key="1">
    <citation type="submission" date="2014-02" db="EMBL/GenBank/DDBJ databases">
        <title>The genome sequence of the entomopathogenic fungus Metarhizium robertsii ARSEF 2575.</title>
        <authorList>
            <person name="Giuliano Garisto Donzelli B."/>
            <person name="Roe B.A."/>
            <person name="Macmil S.L."/>
            <person name="Krasnoff S.B."/>
            <person name="Gibson D.M."/>
        </authorList>
    </citation>
    <scope>NUCLEOTIDE SEQUENCE [LARGE SCALE GENOMIC DNA]</scope>
    <source>
        <strain evidence="3 4">ARSEF 2575</strain>
    </source>
</reference>
<dbReference type="EMBL" id="JELW01000011">
    <property type="protein sequence ID" value="EXV00736.1"/>
    <property type="molecule type" value="Genomic_DNA"/>
</dbReference>
<feature type="compositionally biased region" description="Gly residues" evidence="1">
    <location>
        <begin position="883"/>
        <end position="892"/>
    </location>
</feature>
<dbReference type="AlphaFoldDB" id="A0A0A1UUP0"/>
<feature type="domain" description="DH" evidence="2">
    <location>
        <begin position="235"/>
        <end position="506"/>
    </location>
</feature>